<keyword evidence="8" id="KW-1185">Reference proteome</keyword>
<keyword evidence="4" id="KW-0539">Nucleus</keyword>
<feature type="compositionally biased region" description="Low complexity" evidence="5">
    <location>
        <begin position="199"/>
        <end position="218"/>
    </location>
</feature>
<evidence type="ECO:0000256" key="4">
    <source>
        <dbReference type="ARBA" id="ARBA00023242"/>
    </source>
</evidence>
<name>A0A409WJ95_PSICY</name>
<feature type="compositionally biased region" description="Low complexity" evidence="5">
    <location>
        <begin position="505"/>
        <end position="524"/>
    </location>
</feature>
<dbReference type="GO" id="GO:0008270">
    <property type="term" value="F:zinc ion binding"/>
    <property type="evidence" value="ECO:0007669"/>
    <property type="project" value="InterPro"/>
</dbReference>
<feature type="compositionally biased region" description="Low complexity" evidence="5">
    <location>
        <begin position="1"/>
        <end position="27"/>
    </location>
</feature>
<dbReference type="AlphaFoldDB" id="A0A409WJ95"/>
<dbReference type="PANTHER" id="PTHR46910">
    <property type="entry name" value="TRANSCRIPTION FACTOR PDR1"/>
    <property type="match status" value="1"/>
</dbReference>
<feature type="domain" description="Zn(2)-C6 fungal-type" evidence="6">
    <location>
        <begin position="38"/>
        <end position="77"/>
    </location>
</feature>
<dbReference type="CDD" id="cd00067">
    <property type="entry name" value="GAL4"/>
    <property type="match status" value="1"/>
</dbReference>
<dbReference type="Gene3D" id="4.10.240.10">
    <property type="entry name" value="Zn(2)-C6 fungal-type DNA-binding domain"/>
    <property type="match status" value="1"/>
</dbReference>
<dbReference type="SUPFAM" id="SSF57701">
    <property type="entry name" value="Zn2/Cys6 DNA-binding domain"/>
    <property type="match status" value="1"/>
</dbReference>
<keyword evidence="3" id="KW-0238">DNA-binding</keyword>
<evidence type="ECO:0000256" key="1">
    <source>
        <dbReference type="ARBA" id="ARBA00004123"/>
    </source>
</evidence>
<evidence type="ECO:0000259" key="6">
    <source>
        <dbReference type="PROSITE" id="PS50048"/>
    </source>
</evidence>
<dbReference type="GO" id="GO:0003677">
    <property type="term" value="F:DNA binding"/>
    <property type="evidence" value="ECO:0007669"/>
    <property type="project" value="UniProtKB-KW"/>
</dbReference>
<feature type="region of interest" description="Disordered" evidence="5">
    <location>
        <begin position="1"/>
        <end position="33"/>
    </location>
</feature>
<dbReference type="InterPro" id="IPR036864">
    <property type="entry name" value="Zn2-C6_fun-type_DNA-bd_sf"/>
</dbReference>
<dbReference type="Pfam" id="PF00172">
    <property type="entry name" value="Zn_clus"/>
    <property type="match status" value="1"/>
</dbReference>
<dbReference type="PANTHER" id="PTHR46910:SF3">
    <property type="entry name" value="HALOTOLERANCE PROTEIN 9-RELATED"/>
    <property type="match status" value="1"/>
</dbReference>
<comment type="caution">
    <text evidence="7">The sequence shown here is derived from an EMBL/GenBank/DDBJ whole genome shotgun (WGS) entry which is preliminary data.</text>
</comment>
<dbReference type="SMART" id="SM00066">
    <property type="entry name" value="GAL4"/>
    <property type="match status" value="1"/>
</dbReference>
<evidence type="ECO:0000313" key="7">
    <source>
        <dbReference type="EMBL" id="PPQ78541.1"/>
    </source>
</evidence>
<dbReference type="GO" id="GO:0000981">
    <property type="term" value="F:DNA-binding transcription factor activity, RNA polymerase II-specific"/>
    <property type="evidence" value="ECO:0007669"/>
    <property type="project" value="InterPro"/>
</dbReference>
<dbReference type="GO" id="GO:0005634">
    <property type="term" value="C:nucleus"/>
    <property type="evidence" value="ECO:0007669"/>
    <property type="project" value="UniProtKB-SubCell"/>
</dbReference>
<accession>A0A409WJ95</accession>
<feature type="region of interest" description="Disordered" evidence="5">
    <location>
        <begin position="190"/>
        <end position="232"/>
    </location>
</feature>
<evidence type="ECO:0000256" key="2">
    <source>
        <dbReference type="ARBA" id="ARBA00022723"/>
    </source>
</evidence>
<keyword evidence="2" id="KW-0479">Metal-binding</keyword>
<sequence length="845" mass="93578">MSPRGSATATSPSSRSSSTPYSRRSASQPKSSRQQFSACGACRMRRVRCDLKDLPIGFVGPHPACSNCKERGIKCVDEFADVKAVKLLRRGRRLQQVEAIYGKVADQDDSSSTSLARPLSIPTLHIDFFASSFWRWFTIQRPVLDSQEFPSRFTAHLKGSHPLTSEGGLIAMLLVTWAASFGLNERGLPESDNYPDDLSTSGSGSPSEGSSARPAASGKYQPPGSRRKQWKTKTESYVREILELVDLHGVLRRPTLDGVRALLLLLPLLEEAQPLERLVIYEATFSQIQALCVVSAVPPPTYEDASTRARLFWYAYTQEGLTTGIRGGRFVLNNEDLDAFQRTLPLANDMGHSGLTSPASPPLDGMHVVDPYHLQESTGFNPQDTASRRGLMHLMHASAAPLDLGNICRRIHSVLTGVKAIRRAEDHGLVDANGMRDIWRSLDRCWQELELMKRQTTDHDNVMRRLEINQYVSGWQIFIFECHNVIRESLKDFPSSSTPQVLYDPSGSSSRPSSHSSNSSPYLSPQHLHLTANRKCLQLLPRIINILRTHTPREHSDVPSIFRWDAGLVKDGCFFAAYLVANLDGEFVDTGAEDEKPEFVDLTVDEGVSICLTALATMRWGYSKSDEREDTIKMIWDNRKLRRQGQPHHIPLYDSDYPQPIALSGPNLSLSPSPHMGVTSLEDRPILRPLSLYPSQRRVESAPSTACSVDDRGSNAWPSYTPPGTSTSVATSTGTGFSRRGSPVFSNMGSFKATDDMFYHGVADVDHFSYSVPVTGPMIRENSSMVANTAYGHRHSPMESQALVASTGPNYTVTTPFNETYSSILTQIDFPSCPQFGENCNGGYH</sequence>
<evidence type="ECO:0000313" key="8">
    <source>
        <dbReference type="Proteomes" id="UP000283269"/>
    </source>
</evidence>
<dbReference type="Proteomes" id="UP000283269">
    <property type="component" value="Unassembled WGS sequence"/>
</dbReference>
<protein>
    <recommendedName>
        <fullName evidence="6">Zn(2)-C6 fungal-type domain-containing protein</fullName>
    </recommendedName>
</protein>
<dbReference type="InterPro" id="IPR050987">
    <property type="entry name" value="AtrR-like"/>
</dbReference>
<dbReference type="InParanoid" id="A0A409WJ95"/>
<feature type="compositionally biased region" description="Low complexity" evidence="5">
    <location>
        <begin position="722"/>
        <end position="736"/>
    </location>
</feature>
<feature type="region of interest" description="Disordered" evidence="5">
    <location>
        <begin position="702"/>
        <end position="736"/>
    </location>
</feature>
<dbReference type="EMBL" id="NHYD01003415">
    <property type="protein sequence ID" value="PPQ78541.1"/>
    <property type="molecule type" value="Genomic_DNA"/>
</dbReference>
<organism evidence="7 8">
    <name type="scientific">Psilocybe cyanescens</name>
    <dbReference type="NCBI Taxonomy" id="93625"/>
    <lineage>
        <taxon>Eukaryota</taxon>
        <taxon>Fungi</taxon>
        <taxon>Dikarya</taxon>
        <taxon>Basidiomycota</taxon>
        <taxon>Agaricomycotina</taxon>
        <taxon>Agaricomycetes</taxon>
        <taxon>Agaricomycetidae</taxon>
        <taxon>Agaricales</taxon>
        <taxon>Agaricineae</taxon>
        <taxon>Strophariaceae</taxon>
        <taxon>Psilocybe</taxon>
    </lineage>
</organism>
<evidence type="ECO:0000256" key="3">
    <source>
        <dbReference type="ARBA" id="ARBA00023125"/>
    </source>
</evidence>
<dbReference type="PROSITE" id="PS50048">
    <property type="entry name" value="ZN2_CY6_FUNGAL_2"/>
    <property type="match status" value="1"/>
</dbReference>
<reference evidence="7 8" key="1">
    <citation type="journal article" date="2018" name="Evol. Lett.">
        <title>Horizontal gene cluster transfer increased hallucinogenic mushroom diversity.</title>
        <authorList>
            <person name="Reynolds H.T."/>
            <person name="Vijayakumar V."/>
            <person name="Gluck-Thaler E."/>
            <person name="Korotkin H.B."/>
            <person name="Matheny P.B."/>
            <person name="Slot J.C."/>
        </authorList>
    </citation>
    <scope>NUCLEOTIDE SEQUENCE [LARGE SCALE GENOMIC DNA]</scope>
    <source>
        <strain evidence="7 8">2631</strain>
    </source>
</reference>
<feature type="region of interest" description="Disordered" evidence="5">
    <location>
        <begin position="493"/>
        <end position="524"/>
    </location>
</feature>
<dbReference type="OrthoDB" id="3263880at2759"/>
<comment type="subcellular location">
    <subcellularLocation>
        <location evidence="1">Nucleus</location>
    </subcellularLocation>
</comment>
<dbReference type="STRING" id="93625.A0A409WJ95"/>
<evidence type="ECO:0000256" key="5">
    <source>
        <dbReference type="SAM" id="MobiDB-lite"/>
    </source>
</evidence>
<proteinExistence type="predicted"/>
<dbReference type="InterPro" id="IPR001138">
    <property type="entry name" value="Zn2Cys6_DnaBD"/>
</dbReference>
<gene>
    <name evidence="7" type="ORF">CVT25_011813</name>
</gene>